<gene>
    <name evidence="2" type="primary">lanM</name>
    <name evidence="2" type="ORF">RM446_10225</name>
</gene>
<sequence length="941" mass="102163">MAYGAGPFTPGDAERTVDVRIADKSGVFGGFYRPFVDECAQRLQHWSEQGEEGRAPAVDLSRVAHSVLGSVLDALSWIGVRTLITAFHAARADEDPRPGYAEFHQRVGSEEGRRSLTESFPELNRLLRLVARQRMDQVETLLQAVWEDRDLLSERFGTAGPVVSVQPGAGDSHRGGQTVCCVTWENGVTLVYKPQTGSTHGLLEAVRSAVDPAGDFFGPLCPDTVERPRHLWQETARYSELPDRDRAPLYFRRFGRCAALLGMFGAGDLHHENIIATAEGPMVIDLETLISLPNPAVLGEGWELAADIEESILSTLLFPARYPSEVIDVDVSALGSVRTDHSRRLDTFLVVDTGTDDIRFDSVPVGALPGDNLARVGGEQLDPREWPEELVAGFTEARERLREARDLILETVRKSDGWAIRQLIRPSFIYSRFLEASTHPAYLGDRSDRFALFDKLPRHYRGLKRSVAEEVCAEEAAALLDLDIPFFEVECDSRTLQCNGGREEVPNAVVASPREAGLDRIEGFFRRPAERDPAYIRYALDTSVDDVWESSAAHRSGPGARVRPYALTDPRELAETAQHLCLGGPQRPTWLMPRVAGEGMRLDAVNAVLYEGGGLLLHLARLQAQGLADGVDIAAVLATAAPKDLPSAAAPIGLSPFTGNLSNRVTALELAGVSAADPADAPAVHVDTDRMPAAADLSAADLDYLNGFGGYLVYLAEYEDPEGPRPVGLEAEALVRRLVEVDGTPGEHDGEELGLAHGRFGRMAALSAGVDAGADPGGRARDHLEAFADAYLRHRWRDDVLASPADAAGWCKGYAGVAFAATKVLGALGRTPGDIREAVAPEVEHIAEGPLSGDISLCHGAAGRTAMLCWLAERLDWPQLRERARDLDTRFLERHAEGGWSCGVGSTASLLSFHLGLSGWHYSRLMLQDPAVRLPLCLGGR</sequence>
<feature type="domain" description="Lantibiotic biosynthesis protein dehydration" evidence="1">
    <location>
        <begin position="120"/>
        <end position="489"/>
    </location>
</feature>
<proteinExistence type="predicted"/>
<dbReference type="Proteomes" id="UP001183226">
    <property type="component" value="Unassembled WGS sequence"/>
</dbReference>
<dbReference type="InterPro" id="IPR012341">
    <property type="entry name" value="6hp_glycosidase-like_sf"/>
</dbReference>
<dbReference type="Gene3D" id="1.50.10.10">
    <property type="match status" value="1"/>
</dbReference>
<accession>A0ABU2KTR1</accession>
<dbReference type="InterPro" id="IPR025410">
    <property type="entry name" value="Lant_dehyd"/>
</dbReference>
<dbReference type="SUPFAM" id="SSF158745">
    <property type="entry name" value="LanC-like"/>
    <property type="match status" value="1"/>
</dbReference>
<keyword evidence="3" id="KW-1185">Reference proteome</keyword>
<reference evidence="3" key="1">
    <citation type="submission" date="2023-07" db="EMBL/GenBank/DDBJ databases">
        <title>30 novel species of actinomycetes from the DSMZ collection.</title>
        <authorList>
            <person name="Nouioui I."/>
        </authorList>
    </citation>
    <scope>NUCLEOTIDE SEQUENCE [LARGE SCALE GENOMIC DNA]</scope>
    <source>
        <strain evidence="3">DSM 45055</strain>
    </source>
</reference>
<dbReference type="EMBL" id="JAVREK010000008">
    <property type="protein sequence ID" value="MDT0302483.1"/>
    <property type="molecule type" value="Genomic_DNA"/>
</dbReference>
<organism evidence="2 3">
    <name type="scientific">Streptomonospora wellingtoniae</name>
    <dbReference type="NCBI Taxonomy" id="3075544"/>
    <lineage>
        <taxon>Bacteria</taxon>
        <taxon>Bacillati</taxon>
        <taxon>Actinomycetota</taxon>
        <taxon>Actinomycetes</taxon>
        <taxon>Streptosporangiales</taxon>
        <taxon>Nocardiopsidaceae</taxon>
        <taxon>Streptomonospora</taxon>
    </lineage>
</organism>
<dbReference type="InterPro" id="IPR017146">
    <property type="entry name" value="Lanti_2_LanM"/>
</dbReference>
<evidence type="ECO:0000313" key="3">
    <source>
        <dbReference type="Proteomes" id="UP001183226"/>
    </source>
</evidence>
<dbReference type="SMART" id="SM01260">
    <property type="entry name" value="LANC_like"/>
    <property type="match status" value="1"/>
</dbReference>
<dbReference type="NCBIfam" id="TIGR03897">
    <property type="entry name" value="lanti_2_LanM"/>
    <property type="match status" value="1"/>
</dbReference>
<dbReference type="InterPro" id="IPR007822">
    <property type="entry name" value="LANC-like"/>
</dbReference>
<dbReference type="Pfam" id="PF05147">
    <property type="entry name" value="LANC_like"/>
    <property type="match status" value="1"/>
</dbReference>
<dbReference type="Pfam" id="PF13575">
    <property type="entry name" value="DUF4135"/>
    <property type="match status" value="1"/>
</dbReference>
<protein>
    <submittedName>
        <fullName evidence="2">Type 2 lanthipeptide synthetase LanM</fullName>
    </submittedName>
</protein>
<dbReference type="PRINTS" id="PR01950">
    <property type="entry name" value="LANCSUPER"/>
</dbReference>
<evidence type="ECO:0000259" key="1">
    <source>
        <dbReference type="Pfam" id="PF13575"/>
    </source>
</evidence>
<dbReference type="RefSeq" id="WP_311544965.1">
    <property type="nucleotide sequence ID" value="NZ_JAVREK010000008.1"/>
</dbReference>
<name>A0ABU2KTR1_9ACTN</name>
<evidence type="ECO:0000313" key="2">
    <source>
        <dbReference type="EMBL" id="MDT0302483.1"/>
    </source>
</evidence>
<comment type="caution">
    <text evidence="2">The sequence shown here is derived from an EMBL/GenBank/DDBJ whole genome shotgun (WGS) entry which is preliminary data.</text>
</comment>